<sequence length="557" mass="60903">MSPSPRIYSSTYASANVPSDQSFWQCILSHNIDDTLPDKIILQEHERPERSLMYSSAPQLAGLGADALRNILALTRGDTILIVGKNSLDYLQVEFSALWAGITAAFGSPTATVADLVHFIDIVEPKAIFCDADDVMARITAAVGQTKWCKTIRLPIVGLGERGTSQLAFPRDFIKDTSLSYSPPIDLTNTDAHTVPAVICFSSGTSGLPKGAVLSHRNLIAYLLVARATDPNVASADQRDVFYAPLGHIYGVFAACLPLLTGGYVRLLRDYNLHEYIRACVAVRATTLRIVPATLVAMVKDPFVREQDLTSVQTISCSGAVLAPDIIGEVHKMLGNETEIVQGYGMTEGSVTILRRYSARRKQGSVGKLSANVRVRIVDDSLNDVAPGESGEILFAAATVFMGYKKNDAANKETFILGDEWIRSGDVGRIDEDGYVWLTDRKKDLIKYKGNQVTPAELENALHAHPLVMEAGVCGKWDAVQETEVPVGYVNFKPSVAIADREVVLKQVLEYVNSKVAKTKKLRGGLFYLEVFPRNATGKLMRRSLPARLQAMRQAKL</sequence>
<organism evidence="5 6">
    <name type="scientific">Sporothrix curviconia</name>
    <dbReference type="NCBI Taxonomy" id="1260050"/>
    <lineage>
        <taxon>Eukaryota</taxon>
        <taxon>Fungi</taxon>
        <taxon>Dikarya</taxon>
        <taxon>Ascomycota</taxon>
        <taxon>Pezizomycotina</taxon>
        <taxon>Sordariomycetes</taxon>
        <taxon>Sordariomycetidae</taxon>
        <taxon>Ophiostomatales</taxon>
        <taxon>Ophiostomataceae</taxon>
        <taxon>Sporothrix</taxon>
    </lineage>
</organism>
<dbReference type="InterPro" id="IPR020845">
    <property type="entry name" value="AMP-binding_CS"/>
</dbReference>
<comment type="similarity">
    <text evidence="1">Belongs to the ATP-dependent AMP-binding enzyme family.</text>
</comment>
<dbReference type="EMBL" id="CAWUHB010000012">
    <property type="protein sequence ID" value="CAK7217081.1"/>
    <property type="molecule type" value="Genomic_DNA"/>
</dbReference>
<feature type="domain" description="AMP-binding enzyme C-terminal" evidence="4">
    <location>
        <begin position="457"/>
        <end position="539"/>
    </location>
</feature>
<dbReference type="InterPro" id="IPR045851">
    <property type="entry name" value="AMP-bd_C_sf"/>
</dbReference>
<gene>
    <name evidence="5" type="ORF">SCUCBS95973_003030</name>
</gene>
<evidence type="ECO:0000256" key="2">
    <source>
        <dbReference type="ARBA" id="ARBA00022598"/>
    </source>
</evidence>
<accession>A0ABP0BC17</accession>
<dbReference type="Pfam" id="PF13193">
    <property type="entry name" value="AMP-binding_C"/>
    <property type="match status" value="1"/>
</dbReference>
<dbReference type="InterPro" id="IPR042099">
    <property type="entry name" value="ANL_N_sf"/>
</dbReference>
<proteinExistence type="inferred from homology"/>
<dbReference type="Gene3D" id="3.30.300.30">
    <property type="match status" value="1"/>
</dbReference>
<dbReference type="SUPFAM" id="SSF56801">
    <property type="entry name" value="Acetyl-CoA synthetase-like"/>
    <property type="match status" value="1"/>
</dbReference>
<feature type="domain" description="AMP-dependent synthetase/ligase" evidence="3">
    <location>
        <begin position="37"/>
        <end position="404"/>
    </location>
</feature>
<dbReference type="Gene3D" id="3.40.50.12780">
    <property type="entry name" value="N-terminal domain of ligase-like"/>
    <property type="match status" value="1"/>
</dbReference>
<protein>
    <submittedName>
        <fullName evidence="5">Uncharacterized protein</fullName>
    </submittedName>
</protein>
<reference evidence="5 6" key="1">
    <citation type="submission" date="2024-01" db="EMBL/GenBank/DDBJ databases">
        <authorList>
            <person name="Allen C."/>
            <person name="Tagirdzhanova G."/>
        </authorList>
    </citation>
    <scope>NUCLEOTIDE SEQUENCE [LARGE SCALE GENOMIC DNA]</scope>
</reference>
<evidence type="ECO:0000313" key="5">
    <source>
        <dbReference type="EMBL" id="CAK7217081.1"/>
    </source>
</evidence>
<comment type="caution">
    <text evidence="5">The sequence shown here is derived from an EMBL/GenBank/DDBJ whole genome shotgun (WGS) entry which is preliminary data.</text>
</comment>
<dbReference type="InterPro" id="IPR000873">
    <property type="entry name" value="AMP-dep_synth/lig_dom"/>
</dbReference>
<dbReference type="InterPro" id="IPR025110">
    <property type="entry name" value="AMP-bd_C"/>
</dbReference>
<dbReference type="PROSITE" id="PS00455">
    <property type="entry name" value="AMP_BINDING"/>
    <property type="match status" value="1"/>
</dbReference>
<keyword evidence="6" id="KW-1185">Reference proteome</keyword>
<dbReference type="Pfam" id="PF00501">
    <property type="entry name" value="AMP-binding"/>
    <property type="match status" value="1"/>
</dbReference>
<evidence type="ECO:0000313" key="6">
    <source>
        <dbReference type="Proteomes" id="UP001642405"/>
    </source>
</evidence>
<evidence type="ECO:0000259" key="4">
    <source>
        <dbReference type="Pfam" id="PF13193"/>
    </source>
</evidence>
<evidence type="ECO:0000259" key="3">
    <source>
        <dbReference type="Pfam" id="PF00501"/>
    </source>
</evidence>
<evidence type="ECO:0000256" key="1">
    <source>
        <dbReference type="ARBA" id="ARBA00006432"/>
    </source>
</evidence>
<keyword evidence="2" id="KW-0436">Ligase</keyword>
<dbReference type="Proteomes" id="UP001642405">
    <property type="component" value="Unassembled WGS sequence"/>
</dbReference>
<name>A0ABP0BC17_9PEZI</name>
<dbReference type="PANTHER" id="PTHR24096">
    <property type="entry name" value="LONG-CHAIN-FATTY-ACID--COA LIGASE"/>
    <property type="match status" value="1"/>
</dbReference>
<dbReference type="PANTHER" id="PTHR24096:SF149">
    <property type="entry name" value="AMP-BINDING DOMAIN-CONTAINING PROTEIN-RELATED"/>
    <property type="match status" value="1"/>
</dbReference>